<proteinExistence type="predicted"/>
<organism evidence="8 9">
    <name type="scientific">Methylomonas lenta</name>
    <dbReference type="NCBI Taxonomy" id="980561"/>
    <lineage>
        <taxon>Bacteria</taxon>
        <taxon>Pseudomonadati</taxon>
        <taxon>Pseudomonadota</taxon>
        <taxon>Gammaproteobacteria</taxon>
        <taxon>Methylococcales</taxon>
        <taxon>Methylococcaceae</taxon>
        <taxon>Methylomonas</taxon>
    </lineage>
</organism>
<feature type="domain" description="Metallo-beta-lactamase" evidence="7">
    <location>
        <begin position="512"/>
        <end position="699"/>
    </location>
</feature>
<feature type="transmembrane region" description="Helical" evidence="6">
    <location>
        <begin position="229"/>
        <end position="251"/>
    </location>
</feature>
<sequence>MSLPIVAFFFGVAAVQQWTRLPYSWEWLLVILMAFLFGRRHLWLGCLFLIGVLWASAYANWRLNDRLVDTLQGKDVLVKGYIASLPHAQDDRISFDFKVFQAGAGVPSKLHLNWYNPPNDTKAGQSWEMTVRLKKPHGRSNPGGFDYEARLFSNHIGATGYVRPKPMPRQIAPFFAISRYVASCRQAISDRLDAALPASQQLGIIKALTIGSQDLISQQQWEVFRATGIVHLMVISGAHISLVAGLVFFAVRRGWIWSGVLRISPQNLAATTAWLAALLYAALAGFSVPTQRALLMLSVGLWSIVWQRSTAPIQVLMLALLVVILFDPLALLSAGFWLSFVAVALLMYVSSARLGSAKNWLSVTKLQIAMTIGLAPLLIVFFQRVSVIAPLANWLAVPLIGVIVTPVCLLATGLAFISPMLAKVVLWPIDQLLQGLWWLLQQMAAWPLATLSSLQPPWYGISFAALGVMLLLAPQGMPVKYLSPFLFLPLIFVSANKPKLGEIWLTLLDVGQGLSVVIQTQKHALIFDTGAKFSEQYDMGEAVVVPYLQHQAIDRIDTLIISHGDNDHIGGAASLIRTIPVDASYSSVPEWVENQAGQLCKAGQSWQWDEVAFSFLSPGTESFDTENDNSCVLKVSGKKFSFLLTGDIEQPAENWLVTHYGNALASSVLIAPHHGSKTSSSQNFLEQVDPEMILIPAGYMNRFGFPHKQVLKRYQNRNIKYFDTSKNGAISLKTDDQSLTVELARQVQKKYWMINTD</sequence>
<feature type="transmembrane region" description="Helical" evidence="6">
    <location>
        <begin position="41"/>
        <end position="61"/>
    </location>
</feature>
<dbReference type="AlphaFoldDB" id="A0A177NT88"/>
<keyword evidence="3 6" id="KW-0812">Transmembrane</keyword>
<feature type="transmembrane region" description="Helical" evidence="6">
    <location>
        <begin position="315"/>
        <end position="348"/>
    </location>
</feature>
<dbReference type="SMART" id="SM00849">
    <property type="entry name" value="Lactamase_B"/>
    <property type="match status" value="1"/>
</dbReference>
<dbReference type="NCBIfam" id="TIGR00360">
    <property type="entry name" value="ComEC_N-term"/>
    <property type="match status" value="1"/>
</dbReference>
<dbReference type="CDD" id="cd07731">
    <property type="entry name" value="ComA-like_MBL-fold"/>
    <property type="match status" value="1"/>
</dbReference>
<dbReference type="Proteomes" id="UP000078476">
    <property type="component" value="Unassembled WGS sequence"/>
</dbReference>
<dbReference type="InterPro" id="IPR025405">
    <property type="entry name" value="DUF4131"/>
</dbReference>
<dbReference type="InterPro" id="IPR004797">
    <property type="entry name" value="Competence_ComEC/Rec2"/>
</dbReference>
<dbReference type="GO" id="GO:0005886">
    <property type="term" value="C:plasma membrane"/>
    <property type="evidence" value="ECO:0007669"/>
    <property type="project" value="UniProtKB-SubCell"/>
</dbReference>
<dbReference type="PANTHER" id="PTHR30619">
    <property type="entry name" value="DNA INTERNALIZATION/COMPETENCE PROTEIN COMEC/REC2"/>
    <property type="match status" value="1"/>
</dbReference>
<keyword evidence="2" id="KW-1003">Cell membrane</keyword>
<dbReference type="InterPro" id="IPR036866">
    <property type="entry name" value="RibonucZ/Hydroxyglut_hydro"/>
</dbReference>
<dbReference type="InterPro" id="IPR035681">
    <property type="entry name" value="ComA-like_MBL"/>
</dbReference>
<evidence type="ECO:0000313" key="9">
    <source>
        <dbReference type="Proteomes" id="UP000078476"/>
    </source>
</evidence>
<dbReference type="NCBIfam" id="TIGR00361">
    <property type="entry name" value="ComEC_Rec2"/>
    <property type="match status" value="1"/>
</dbReference>
<keyword evidence="9" id="KW-1185">Reference proteome</keyword>
<comment type="subcellular location">
    <subcellularLocation>
        <location evidence="1">Cell membrane</location>
        <topology evidence="1">Multi-pass membrane protein</topology>
    </subcellularLocation>
</comment>
<evidence type="ECO:0000256" key="3">
    <source>
        <dbReference type="ARBA" id="ARBA00022692"/>
    </source>
</evidence>
<dbReference type="Pfam" id="PF00753">
    <property type="entry name" value="Lactamase_B"/>
    <property type="match status" value="1"/>
</dbReference>
<evidence type="ECO:0000313" key="8">
    <source>
        <dbReference type="EMBL" id="OAI21278.1"/>
    </source>
</evidence>
<evidence type="ECO:0000256" key="6">
    <source>
        <dbReference type="SAM" id="Phobius"/>
    </source>
</evidence>
<dbReference type="Gene3D" id="3.60.15.10">
    <property type="entry name" value="Ribonuclease Z/Hydroxyacylglutathione hydrolase-like"/>
    <property type="match status" value="1"/>
</dbReference>
<evidence type="ECO:0000256" key="1">
    <source>
        <dbReference type="ARBA" id="ARBA00004651"/>
    </source>
</evidence>
<evidence type="ECO:0000256" key="2">
    <source>
        <dbReference type="ARBA" id="ARBA00022475"/>
    </source>
</evidence>
<feature type="transmembrane region" description="Helical" evidence="6">
    <location>
        <begin position="263"/>
        <end position="286"/>
    </location>
</feature>
<dbReference type="STRING" id="980561.A1359_19540"/>
<name>A0A177NT88_9GAMM</name>
<protein>
    <submittedName>
        <fullName evidence="8">Competence protein ComEC</fullName>
    </submittedName>
</protein>
<accession>A0A177NT88</accession>
<reference evidence="8 9" key="1">
    <citation type="submission" date="2016-03" db="EMBL/GenBank/DDBJ databases">
        <authorList>
            <person name="Ploux O."/>
        </authorList>
    </citation>
    <scope>NUCLEOTIDE SEQUENCE [LARGE SCALE GENOMIC DNA]</scope>
    <source>
        <strain evidence="8 9">R-45370</strain>
    </source>
</reference>
<dbReference type="Pfam" id="PF13567">
    <property type="entry name" value="DUF4131"/>
    <property type="match status" value="1"/>
</dbReference>
<dbReference type="InterPro" id="IPR001279">
    <property type="entry name" value="Metallo-B-lactamas"/>
</dbReference>
<dbReference type="EMBL" id="LUUI01000015">
    <property type="protein sequence ID" value="OAI21278.1"/>
    <property type="molecule type" value="Genomic_DNA"/>
</dbReference>
<evidence type="ECO:0000256" key="4">
    <source>
        <dbReference type="ARBA" id="ARBA00022989"/>
    </source>
</evidence>
<dbReference type="GO" id="GO:0030420">
    <property type="term" value="P:establishment of competence for transformation"/>
    <property type="evidence" value="ECO:0007669"/>
    <property type="project" value="InterPro"/>
</dbReference>
<dbReference type="PANTHER" id="PTHR30619:SF1">
    <property type="entry name" value="RECOMBINATION PROTEIN 2"/>
    <property type="match status" value="1"/>
</dbReference>
<keyword evidence="4 6" id="KW-1133">Transmembrane helix</keyword>
<dbReference type="InterPro" id="IPR052159">
    <property type="entry name" value="Competence_DNA_uptake"/>
</dbReference>
<dbReference type="RefSeq" id="WP_066976655.1">
    <property type="nucleotide sequence ID" value="NZ_LUUI01000015.1"/>
</dbReference>
<dbReference type="Pfam" id="PF03772">
    <property type="entry name" value="Competence"/>
    <property type="match status" value="1"/>
</dbReference>
<feature type="transmembrane region" description="Helical" evidence="6">
    <location>
        <begin position="360"/>
        <end position="382"/>
    </location>
</feature>
<dbReference type="SUPFAM" id="SSF56281">
    <property type="entry name" value="Metallo-hydrolase/oxidoreductase"/>
    <property type="match status" value="1"/>
</dbReference>
<feature type="transmembrane region" description="Helical" evidence="6">
    <location>
        <begin position="394"/>
        <end position="417"/>
    </location>
</feature>
<evidence type="ECO:0000259" key="7">
    <source>
        <dbReference type="SMART" id="SM00849"/>
    </source>
</evidence>
<comment type="caution">
    <text evidence="8">The sequence shown here is derived from an EMBL/GenBank/DDBJ whole genome shotgun (WGS) entry which is preliminary data.</text>
</comment>
<gene>
    <name evidence="8" type="ORF">A1359_19540</name>
</gene>
<keyword evidence="5 6" id="KW-0472">Membrane</keyword>
<evidence type="ECO:0000256" key="5">
    <source>
        <dbReference type="ARBA" id="ARBA00023136"/>
    </source>
</evidence>
<dbReference type="InterPro" id="IPR004477">
    <property type="entry name" value="ComEC_N"/>
</dbReference>